<dbReference type="CTD" id="6753010"/>
<dbReference type="KEGG" id="tad:TRIADDRAFT_55194"/>
<dbReference type="PANTHER" id="PTHR47231">
    <property type="entry name" value="UPF0722 PROTEIN C11ORF88"/>
    <property type="match status" value="1"/>
</dbReference>
<dbReference type="GO" id="GO:0060271">
    <property type="term" value="P:cilium assembly"/>
    <property type="evidence" value="ECO:0007669"/>
    <property type="project" value="InterPro"/>
</dbReference>
<proteinExistence type="inferred from homology"/>
<keyword evidence="5" id="KW-1185">Reference proteome</keyword>
<dbReference type="RefSeq" id="XP_002111797.1">
    <property type="nucleotide sequence ID" value="XM_002111761.1"/>
</dbReference>
<sequence>MATIAFEGSSKDDIELAKQFWKAIDPISNVQSSLEHLNISQKLEAAPESKLNITYAHNPPQEDKLTNEHLERGRKKEAEEELKARKEVLKRRKKALDRLHRKIEERQQLEKQSLQSVIDVNSSPMNNDDLIKESDLNEINETMNALRHFEEDHNLIDEFNGDLSDY</sequence>
<dbReference type="OMA" id="TVCSERQ"/>
<gene>
    <name evidence="4" type="ORF">TRIADDRAFT_55194</name>
</gene>
<evidence type="ECO:0000256" key="2">
    <source>
        <dbReference type="ARBA" id="ARBA00023657"/>
    </source>
</evidence>
<protein>
    <recommendedName>
        <fullName evidence="2">Cilia- and flagella-associated protein HOATZ</fullName>
    </recommendedName>
</protein>
<reference evidence="4 5" key="1">
    <citation type="journal article" date="2008" name="Nature">
        <title>The Trichoplax genome and the nature of placozoans.</title>
        <authorList>
            <person name="Srivastava M."/>
            <person name="Begovic E."/>
            <person name="Chapman J."/>
            <person name="Putnam N.H."/>
            <person name="Hellsten U."/>
            <person name="Kawashima T."/>
            <person name="Kuo A."/>
            <person name="Mitros T."/>
            <person name="Salamov A."/>
            <person name="Carpenter M.L."/>
            <person name="Signorovitch A.Y."/>
            <person name="Moreno M.A."/>
            <person name="Kamm K."/>
            <person name="Grimwood J."/>
            <person name="Schmutz J."/>
            <person name="Shapiro H."/>
            <person name="Grigoriev I.V."/>
            <person name="Buss L.W."/>
            <person name="Schierwater B."/>
            <person name="Dellaporta S.L."/>
            <person name="Rokhsar D.S."/>
        </authorList>
    </citation>
    <scope>NUCLEOTIDE SEQUENCE [LARGE SCALE GENOMIC DNA]</scope>
    <source>
        <strain evidence="4 5">Grell-BS-1999</strain>
    </source>
</reference>
<evidence type="ECO:0000313" key="5">
    <source>
        <dbReference type="Proteomes" id="UP000009022"/>
    </source>
</evidence>
<evidence type="ECO:0000313" key="4">
    <source>
        <dbReference type="EMBL" id="EDV25764.1"/>
    </source>
</evidence>
<dbReference type="AlphaFoldDB" id="B3RU86"/>
<dbReference type="Pfam" id="PF17664">
    <property type="entry name" value="HOATZ-like"/>
    <property type="match status" value="1"/>
</dbReference>
<dbReference type="GeneID" id="6753010"/>
<organism evidence="4 5">
    <name type="scientific">Trichoplax adhaerens</name>
    <name type="common">Trichoplax reptans</name>
    <dbReference type="NCBI Taxonomy" id="10228"/>
    <lineage>
        <taxon>Eukaryota</taxon>
        <taxon>Metazoa</taxon>
        <taxon>Placozoa</taxon>
        <taxon>Uniplacotomia</taxon>
        <taxon>Trichoplacea</taxon>
        <taxon>Trichoplacidae</taxon>
        <taxon>Trichoplax</taxon>
    </lineage>
</organism>
<dbReference type="OrthoDB" id="10004365at2759"/>
<dbReference type="Proteomes" id="UP000009022">
    <property type="component" value="Unassembled WGS sequence"/>
</dbReference>
<dbReference type="InterPro" id="IPR040681">
    <property type="entry name" value="HOATZ-like"/>
</dbReference>
<feature type="compositionally biased region" description="Basic and acidic residues" evidence="3">
    <location>
        <begin position="60"/>
        <end position="80"/>
    </location>
</feature>
<evidence type="ECO:0000256" key="3">
    <source>
        <dbReference type="SAM" id="MobiDB-lite"/>
    </source>
</evidence>
<accession>B3RU86</accession>
<dbReference type="InParanoid" id="B3RU86"/>
<dbReference type="PANTHER" id="PTHR47231:SF1">
    <property type="entry name" value="CILIA- AND FLAGELLA-ASSOCIATED PROTEIN HOATZ"/>
    <property type="match status" value="1"/>
</dbReference>
<comment type="similarity">
    <text evidence="1">Belongs to the HOATZ family.</text>
</comment>
<dbReference type="EMBL" id="DS985244">
    <property type="protein sequence ID" value="EDV25764.1"/>
    <property type="molecule type" value="Genomic_DNA"/>
</dbReference>
<name>B3RU86_TRIAD</name>
<feature type="region of interest" description="Disordered" evidence="3">
    <location>
        <begin position="53"/>
        <end position="80"/>
    </location>
</feature>
<evidence type="ECO:0000256" key="1">
    <source>
        <dbReference type="ARBA" id="ARBA00023451"/>
    </source>
</evidence>
<dbReference type="HOGENOM" id="CLU_1604851_0_0_1"/>